<reference evidence="10 11" key="1">
    <citation type="submission" date="2020-06" db="EMBL/GenBank/DDBJ databases">
        <authorList>
            <consortium name="Wellcome Sanger Institute Data Sharing"/>
        </authorList>
    </citation>
    <scope>NUCLEOTIDE SEQUENCE [LARGE SCALE GENOMIC DNA]</scope>
</reference>
<evidence type="ECO:0000313" key="10">
    <source>
        <dbReference type="Ensembl" id="ENSDCDP00010014465.1"/>
    </source>
</evidence>
<dbReference type="SMART" id="SM00220">
    <property type="entry name" value="S_TKc"/>
    <property type="match status" value="1"/>
</dbReference>
<dbReference type="InterPro" id="IPR000719">
    <property type="entry name" value="Prot_kinase_dom"/>
</dbReference>
<dbReference type="GeneTree" id="ENSGT00940000163949"/>
<keyword evidence="6" id="KW-0067">ATP-binding</keyword>
<dbReference type="Proteomes" id="UP000694580">
    <property type="component" value="Chromosome 8"/>
</dbReference>
<proteinExistence type="inferred from homology"/>
<keyword evidence="7" id="KW-1133">Transmembrane helix</keyword>
<keyword evidence="11" id="KW-1185">Reference proteome</keyword>
<keyword evidence="5" id="KW-0418">Kinase</keyword>
<dbReference type="GO" id="GO:0005634">
    <property type="term" value="C:nucleus"/>
    <property type="evidence" value="ECO:0007669"/>
    <property type="project" value="TreeGrafter"/>
</dbReference>
<evidence type="ECO:0000259" key="9">
    <source>
        <dbReference type="PROSITE" id="PS50011"/>
    </source>
</evidence>
<keyword evidence="4" id="KW-0547">Nucleotide-binding</keyword>
<dbReference type="Ensembl" id="ENSDCDT00010015242.1">
    <property type="protein sequence ID" value="ENSDCDP00010014465.1"/>
    <property type="gene ID" value="ENSDCDG00010006610.1"/>
</dbReference>
<dbReference type="SUPFAM" id="SSF56112">
    <property type="entry name" value="Protein kinase-like (PK-like)"/>
    <property type="match status" value="1"/>
</dbReference>
<keyword evidence="8" id="KW-0732">Signal</keyword>
<evidence type="ECO:0000256" key="4">
    <source>
        <dbReference type="ARBA" id="ARBA00022741"/>
    </source>
</evidence>
<evidence type="ECO:0000256" key="6">
    <source>
        <dbReference type="ARBA" id="ARBA00022840"/>
    </source>
</evidence>
<reference evidence="10" key="2">
    <citation type="submission" date="2025-08" db="UniProtKB">
        <authorList>
            <consortium name="Ensembl"/>
        </authorList>
    </citation>
    <scope>IDENTIFICATION</scope>
</reference>
<keyword evidence="3" id="KW-0808">Transferase</keyword>
<sequence length="208" mass="24029">MMMMMLLLLMGERLCAEPGKALMVMHGTPEFVAPEVISYEPVGLAADMWSIGVICYILLSGESPFQGSSDAETLALVTEAQCEFDPESFRDITEGAKVFIRSLLQRDKRLTCERALAHPWMVSFASVDPRTTKSLNKEKMRRFLAKRKWTVLWSQLQSLHMVLTIFFYMPPDDLSFVLMFPCSATWWGVLLYLQWLLMFTYWYNLQVI</sequence>
<feature type="transmembrane region" description="Helical" evidence="7">
    <location>
        <begin position="149"/>
        <end position="169"/>
    </location>
</feature>
<dbReference type="PANTHER" id="PTHR24342">
    <property type="entry name" value="SERINE/THREONINE-PROTEIN KINASE 17"/>
    <property type="match status" value="1"/>
</dbReference>
<dbReference type="AlphaFoldDB" id="A0AAY4B1A7"/>
<dbReference type="PROSITE" id="PS50011">
    <property type="entry name" value="PROTEIN_KINASE_DOM"/>
    <property type="match status" value="1"/>
</dbReference>
<keyword evidence="7" id="KW-0812">Transmembrane</keyword>
<dbReference type="Pfam" id="PF00069">
    <property type="entry name" value="Pkinase"/>
    <property type="match status" value="1"/>
</dbReference>
<comment type="similarity">
    <text evidence="1">Belongs to the protein kinase superfamily. CAMK Ser/Thr protein kinase family.</text>
</comment>
<evidence type="ECO:0000256" key="1">
    <source>
        <dbReference type="ARBA" id="ARBA00006692"/>
    </source>
</evidence>
<dbReference type="PANTHER" id="PTHR24342:SF20">
    <property type="entry name" value="MYOSIN LIGHT CHAIN KINASE, SMOOTH MUSCLE"/>
    <property type="match status" value="1"/>
</dbReference>
<dbReference type="GO" id="GO:0035556">
    <property type="term" value="P:intracellular signal transduction"/>
    <property type="evidence" value="ECO:0007669"/>
    <property type="project" value="TreeGrafter"/>
</dbReference>
<feature type="signal peptide" evidence="8">
    <location>
        <begin position="1"/>
        <end position="16"/>
    </location>
</feature>
<dbReference type="GO" id="GO:0043065">
    <property type="term" value="P:positive regulation of apoptotic process"/>
    <property type="evidence" value="ECO:0007669"/>
    <property type="project" value="TreeGrafter"/>
</dbReference>
<evidence type="ECO:0000256" key="7">
    <source>
        <dbReference type="SAM" id="Phobius"/>
    </source>
</evidence>
<accession>A0AAY4B1A7</accession>
<feature type="domain" description="Protein kinase" evidence="9">
    <location>
        <begin position="1"/>
        <end position="121"/>
    </location>
</feature>
<evidence type="ECO:0000256" key="8">
    <source>
        <dbReference type="SAM" id="SignalP"/>
    </source>
</evidence>
<feature type="chain" id="PRO_5044308210" description="Protein kinase domain-containing protein" evidence="8">
    <location>
        <begin position="17"/>
        <end position="208"/>
    </location>
</feature>
<evidence type="ECO:0000256" key="2">
    <source>
        <dbReference type="ARBA" id="ARBA00022527"/>
    </source>
</evidence>
<protein>
    <recommendedName>
        <fullName evidence="9">Protein kinase domain-containing protein</fullName>
    </recommendedName>
</protein>
<dbReference type="Gene3D" id="1.10.510.10">
    <property type="entry name" value="Transferase(Phosphotransferase) domain 1"/>
    <property type="match status" value="1"/>
</dbReference>
<feature type="transmembrane region" description="Helical" evidence="7">
    <location>
        <begin position="184"/>
        <end position="203"/>
    </location>
</feature>
<organism evidence="10 11">
    <name type="scientific">Denticeps clupeoides</name>
    <name type="common">denticle herring</name>
    <dbReference type="NCBI Taxonomy" id="299321"/>
    <lineage>
        <taxon>Eukaryota</taxon>
        <taxon>Metazoa</taxon>
        <taxon>Chordata</taxon>
        <taxon>Craniata</taxon>
        <taxon>Vertebrata</taxon>
        <taxon>Euteleostomi</taxon>
        <taxon>Actinopterygii</taxon>
        <taxon>Neopterygii</taxon>
        <taxon>Teleostei</taxon>
        <taxon>Clupei</taxon>
        <taxon>Clupeiformes</taxon>
        <taxon>Denticipitoidei</taxon>
        <taxon>Denticipitidae</taxon>
        <taxon>Denticeps</taxon>
    </lineage>
</organism>
<reference evidence="10" key="3">
    <citation type="submission" date="2025-09" db="UniProtKB">
        <authorList>
            <consortium name="Ensembl"/>
        </authorList>
    </citation>
    <scope>IDENTIFICATION</scope>
</reference>
<name>A0AAY4B1A7_9TELE</name>
<evidence type="ECO:0000256" key="5">
    <source>
        <dbReference type="ARBA" id="ARBA00022777"/>
    </source>
</evidence>
<dbReference type="InterPro" id="IPR011009">
    <property type="entry name" value="Kinase-like_dom_sf"/>
</dbReference>
<evidence type="ECO:0000256" key="3">
    <source>
        <dbReference type="ARBA" id="ARBA00022679"/>
    </source>
</evidence>
<keyword evidence="2" id="KW-0723">Serine/threonine-protein kinase</keyword>
<gene>
    <name evidence="10" type="primary">LOC114795778</name>
</gene>
<dbReference type="GO" id="GO:0004674">
    <property type="term" value="F:protein serine/threonine kinase activity"/>
    <property type="evidence" value="ECO:0007669"/>
    <property type="project" value="UniProtKB-KW"/>
</dbReference>
<evidence type="ECO:0000313" key="11">
    <source>
        <dbReference type="Proteomes" id="UP000694580"/>
    </source>
</evidence>
<dbReference type="GO" id="GO:0005524">
    <property type="term" value="F:ATP binding"/>
    <property type="evidence" value="ECO:0007669"/>
    <property type="project" value="UniProtKB-KW"/>
</dbReference>
<keyword evidence="7" id="KW-0472">Membrane</keyword>